<evidence type="ECO:0000259" key="3">
    <source>
        <dbReference type="Pfam" id="PF00849"/>
    </source>
</evidence>
<dbReference type="Pfam" id="PF00849">
    <property type="entry name" value="PseudoU_synth_2"/>
    <property type="match status" value="1"/>
</dbReference>
<dbReference type="GO" id="GO:0009982">
    <property type="term" value="F:pseudouridine synthase activity"/>
    <property type="evidence" value="ECO:0007669"/>
    <property type="project" value="InterPro"/>
</dbReference>
<proteinExistence type="inferred from homology"/>
<reference evidence="4 5" key="1">
    <citation type="journal article" date="2014" name="Nature">
        <title>Sequential evolution of bacterial morphology by co-option of a developmental regulator.</title>
        <authorList>
            <person name="Jiang C."/>
            <person name="Brown P.J."/>
            <person name="Ducret A."/>
            <person name="Brun Y.V."/>
        </authorList>
    </citation>
    <scope>NUCLEOTIDE SEQUENCE [LARGE SCALE GENOMIC DNA]</scope>
    <source>
        <strain evidence="4 5">DSM 16100</strain>
    </source>
</reference>
<dbReference type="InterPro" id="IPR050188">
    <property type="entry name" value="RluA_PseudoU_synthase"/>
</dbReference>
<name>V4QXR2_9CAUL</name>
<gene>
    <name evidence="4" type="ORF">ABENE_19760</name>
</gene>
<keyword evidence="5" id="KW-1185">Reference proteome</keyword>
<dbReference type="Proteomes" id="UP000017837">
    <property type="component" value="Unassembled WGS sequence"/>
</dbReference>
<dbReference type="CDD" id="cd02869">
    <property type="entry name" value="PseudoU_synth_RluA_like"/>
    <property type="match status" value="1"/>
</dbReference>
<dbReference type="PROSITE" id="PS01129">
    <property type="entry name" value="PSI_RLU"/>
    <property type="match status" value="1"/>
</dbReference>
<evidence type="ECO:0000313" key="4">
    <source>
        <dbReference type="EMBL" id="ESQ83958.1"/>
    </source>
</evidence>
<dbReference type="EMBL" id="AWGB01000066">
    <property type="protein sequence ID" value="ESQ83958.1"/>
    <property type="molecule type" value="Genomic_DNA"/>
</dbReference>
<evidence type="ECO:0000256" key="1">
    <source>
        <dbReference type="ARBA" id="ARBA00010876"/>
    </source>
</evidence>
<dbReference type="GO" id="GO:0003723">
    <property type="term" value="F:RNA binding"/>
    <property type="evidence" value="ECO:0007669"/>
    <property type="project" value="InterPro"/>
</dbReference>
<dbReference type="PANTHER" id="PTHR21600:SF87">
    <property type="entry name" value="RNA PSEUDOURIDYLATE SYNTHASE DOMAIN-CONTAINING PROTEIN 1"/>
    <property type="match status" value="1"/>
</dbReference>
<feature type="domain" description="Pseudouridine synthase RsuA/RluA-like" evidence="3">
    <location>
        <begin position="57"/>
        <end position="207"/>
    </location>
</feature>
<dbReference type="GO" id="GO:0000455">
    <property type="term" value="P:enzyme-directed rRNA pseudouridine synthesis"/>
    <property type="evidence" value="ECO:0007669"/>
    <property type="project" value="TreeGrafter"/>
</dbReference>
<evidence type="ECO:0000256" key="2">
    <source>
        <dbReference type="SAM" id="MobiDB-lite"/>
    </source>
</evidence>
<organism evidence="4 5">
    <name type="scientific">Asticcacaulis benevestitus DSM 16100 = ATCC BAA-896</name>
    <dbReference type="NCBI Taxonomy" id="1121022"/>
    <lineage>
        <taxon>Bacteria</taxon>
        <taxon>Pseudomonadati</taxon>
        <taxon>Pseudomonadota</taxon>
        <taxon>Alphaproteobacteria</taxon>
        <taxon>Caulobacterales</taxon>
        <taxon>Caulobacteraceae</taxon>
        <taxon>Asticcacaulis</taxon>
    </lineage>
</organism>
<dbReference type="Gene3D" id="3.30.2350.10">
    <property type="entry name" value="Pseudouridine synthase"/>
    <property type="match status" value="1"/>
</dbReference>
<comment type="similarity">
    <text evidence="1">Belongs to the pseudouridine synthase RluA family.</text>
</comment>
<dbReference type="RefSeq" id="WP_018084122.1">
    <property type="nucleotide sequence ID" value="NZ_AQWM01000065.1"/>
</dbReference>
<dbReference type="STRING" id="1121022.GCA_000376105_04447"/>
<dbReference type="AlphaFoldDB" id="V4QXR2"/>
<dbReference type="eggNOG" id="COG0564">
    <property type="taxonomic scope" value="Bacteria"/>
</dbReference>
<dbReference type="PATRIC" id="fig|1121022.4.peg.4050"/>
<dbReference type="PANTHER" id="PTHR21600">
    <property type="entry name" value="MITOCHONDRIAL RNA PSEUDOURIDINE SYNTHASE"/>
    <property type="match status" value="1"/>
</dbReference>
<feature type="region of interest" description="Disordered" evidence="2">
    <location>
        <begin position="1"/>
        <end position="32"/>
    </location>
</feature>
<accession>V4QXR2</accession>
<dbReference type="OrthoDB" id="7170647at2"/>
<dbReference type="GO" id="GO:0140098">
    <property type="term" value="F:catalytic activity, acting on RNA"/>
    <property type="evidence" value="ECO:0007669"/>
    <property type="project" value="UniProtKB-ARBA"/>
</dbReference>
<evidence type="ECO:0000313" key="5">
    <source>
        <dbReference type="Proteomes" id="UP000017837"/>
    </source>
</evidence>
<dbReference type="InterPro" id="IPR006224">
    <property type="entry name" value="PsdUridine_synth_RluA-like_CS"/>
</dbReference>
<comment type="caution">
    <text evidence="4">The sequence shown here is derived from an EMBL/GenBank/DDBJ whole genome shotgun (WGS) entry which is preliminary data.</text>
</comment>
<dbReference type="SUPFAM" id="SSF55120">
    <property type="entry name" value="Pseudouridine synthase"/>
    <property type="match status" value="1"/>
</dbReference>
<protein>
    <recommendedName>
        <fullName evidence="3">Pseudouridine synthase RsuA/RluA-like domain-containing protein</fullName>
    </recommendedName>
</protein>
<sequence length="273" mass="30156">MVKQSPQHRKALETGRRRPRQEAVSTNPRKLPKAITPEETAWVKSMIVYEDADIFGFNKPSGLSSQGGRGGGHNLDDMMWAFARPNGKRPNLIHRLDRDTSGILLVAKTAPATSYLGKAMIRRAFAKTYLCVVSNPHNLPDKGVMEFPMRREELGREAYSRVCEADHPEAQAAKTAFEVLSRTDEVALVRCMPHTGRMHQIRVHLAHMGAPIAGDIRYGGALSLGGAGVKRLMLHALRLTFPHPNGSGEFTLSAPLHQDVVELCQALDLKVLE</sequence>
<dbReference type="InterPro" id="IPR020103">
    <property type="entry name" value="PsdUridine_synth_cat_dom_sf"/>
</dbReference>
<dbReference type="InterPro" id="IPR006145">
    <property type="entry name" value="PsdUridine_synth_RsuA/RluA"/>
</dbReference>